<keyword evidence="1" id="KW-0472">Membrane</keyword>
<gene>
    <name evidence="2" type="ORF">L3H44_10575</name>
</gene>
<dbReference type="RefSeq" id="WP_046203636.1">
    <property type="nucleotide sequence ID" value="NZ_JAFFSY010000002.1"/>
</dbReference>
<keyword evidence="3" id="KW-1185">Reference proteome</keyword>
<evidence type="ECO:0000313" key="3">
    <source>
        <dbReference type="Proteomes" id="UP001200604"/>
    </source>
</evidence>
<evidence type="ECO:0000256" key="1">
    <source>
        <dbReference type="SAM" id="Phobius"/>
    </source>
</evidence>
<keyword evidence="1" id="KW-1133">Transmembrane helix</keyword>
<comment type="caution">
    <text evidence="2">The sequence shown here is derived from an EMBL/GenBank/DDBJ whole genome shotgun (WGS) entry which is preliminary data.</text>
</comment>
<feature type="transmembrane region" description="Helical" evidence="1">
    <location>
        <begin position="45"/>
        <end position="66"/>
    </location>
</feature>
<dbReference type="GeneID" id="92726981"/>
<evidence type="ECO:0008006" key="4">
    <source>
        <dbReference type="Google" id="ProtNLM"/>
    </source>
</evidence>
<reference evidence="2 3" key="1">
    <citation type="submission" date="2022-01" db="EMBL/GenBank/DDBJ databases">
        <title>Identification and Characterization of Corynebacterium sp.</title>
        <authorList>
            <person name="Luo Q."/>
            <person name="Qu P."/>
            <person name="Chen Q."/>
        </authorList>
    </citation>
    <scope>NUCLEOTIDE SEQUENCE [LARGE SCALE GENOMIC DNA]</scope>
    <source>
        <strain evidence="2 3">MC-12</strain>
    </source>
</reference>
<accession>A0ABS9HPN3</accession>
<dbReference type="Proteomes" id="UP001200604">
    <property type="component" value="Unassembled WGS sequence"/>
</dbReference>
<evidence type="ECO:0000313" key="2">
    <source>
        <dbReference type="EMBL" id="MCF6774840.1"/>
    </source>
</evidence>
<keyword evidence="1" id="KW-0812">Transmembrane</keyword>
<sequence>MMSKQSTHPPAQRIARAMFLYLVIAVCVMAIEWWLISALNVENRVTVFAIIGTMTCVAIGTVIGQWTRKRWQKEKD</sequence>
<organism evidence="2 3">
    <name type="scientific">Corynebacterium parakroppenstedtii</name>
    <dbReference type="NCBI Taxonomy" id="2828363"/>
    <lineage>
        <taxon>Bacteria</taxon>
        <taxon>Bacillati</taxon>
        <taxon>Actinomycetota</taxon>
        <taxon>Actinomycetes</taxon>
        <taxon>Mycobacteriales</taxon>
        <taxon>Corynebacteriaceae</taxon>
        <taxon>Corynebacterium</taxon>
    </lineage>
</organism>
<protein>
    <recommendedName>
        <fullName evidence="4">Secreted protein</fullName>
    </recommendedName>
</protein>
<dbReference type="EMBL" id="JAKJKU010000006">
    <property type="protein sequence ID" value="MCF6774840.1"/>
    <property type="molecule type" value="Genomic_DNA"/>
</dbReference>
<feature type="transmembrane region" description="Helical" evidence="1">
    <location>
        <begin position="20"/>
        <end position="39"/>
    </location>
</feature>
<proteinExistence type="predicted"/>
<name>A0ABS9HPN3_9CORY</name>